<dbReference type="AlphaFoldDB" id="A0A375AA30"/>
<dbReference type="Proteomes" id="UP000294820">
    <property type="component" value="Chromosome 1"/>
</dbReference>
<proteinExistence type="predicted"/>
<name>A0A375AA30_9GAMM</name>
<sequence length="180" mass="20991">MIKYLSINQAPKEIRQALSHVREFIPEINLVHVKKGTVDFLCSDKKHPNLSKWNLVNTTIIEDASFEALHIPESLFYWEQGVGKRKITTLEIVLSGIIHAPENWERVIIYPHRICWRLGYGSGHETRPVSPFLIGKHLDDAGIEITDLGQEFTRLEYTQMALNRYQALNDMHERIQRKYL</sequence>
<accession>A0A375AA30</accession>
<evidence type="ECO:0000313" key="2">
    <source>
        <dbReference type="Proteomes" id="UP000294820"/>
    </source>
</evidence>
<organism evidence="1 2">
    <name type="scientific">Dickeya aquatica</name>
    <dbReference type="NCBI Taxonomy" id="1401087"/>
    <lineage>
        <taxon>Bacteria</taxon>
        <taxon>Pseudomonadati</taxon>
        <taxon>Pseudomonadota</taxon>
        <taxon>Gammaproteobacteria</taxon>
        <taxon>Enterobacterales</taxon>
        <taxon>Pectobacteriaceae</taxon>
        <taxon>Dickeya</taxon>
    </lineage>
</organism>
<protein>
    <submittedName>
        <fullName evidence="1">Uncharacterized protein</fullName>
    </submittedName>
</protein>
<dbReference type="KEGG" id="daq:DAQ1742_01854"/>
<evidence type="ECO:0000313" key="1">
    <source>
        <dbReference type="EMBL" id="SLM62791.1"/>
    </source>
</evidence>
<dbReference type="RefSeq" id="WP_035342930.1">
    <property type="nucleotide sequence ID" value="NZ_LT615367.1"/>
</dbReference>
<keyword evidence="2" id="KW-1185">Reference proteome</keyword>
<dbReference type="EMBL" id="LT615367">
    <property type="protein sequence ID" value="SLM62791.1"/>
    <property type="molecule type" value="Genomic_DNA"/>
</dbReference>
<gene>
    <name evidence="1" type="ORF">DAQ1742_01854</name>
</gene>
<reference evidence="1 2" key="1">
    <citation type="submission" date="2016-09" db="EMBL/GenBank/DDBJ databases">
        <authorList>
            <person name="Reverchon S."/>
            <person name="Nasser W."/>
            <person name="Leonard S."/>
            <person name="Brochier C."/>
            <person name="Duprey A."/>
        </authorList>
    </citation>
    <scope>NUCLEOTIDE SEQUENCE [LARGE SCALE GENOMIC DNA]</scope>
    <source>
        <strain evidence="1 2">174/2</strain>
    </source>
</reference>